<name>A0A1H7J8V6_STIAU</name>
<dbReference type="AlphaFoldDB" id="A0A1H7J8V6"/>
<evidence type="ECO:0000313" key="1">
    <source>
        <dbReference type="EMBL" id="SEK70712.1"/>
    </source>
</evidence>
<evidence type="ECO:0008006" key="3">
    <source>
        <dbReference type="Google" id="ProtNLM"/>
    </source>
</evidence>
<dbReference type="RefSeq" id="WP_075005302.1">
    <property type="nucleotide sequence ID" value="NZ_FOAP01000002.1"/>
</dbReference>
<evidence type="ECO:0000313" key="2">
    <source>
        <dbReference type="Proteomes" id="UP000182719"/>
    </source>
</evidence>
<keyword evidence="2" id="KW-1185">Reference proteome</keyword>
<dbReference type="PANTHER" id="PTHR36456">
    <property type="entry name" value="UPF0232 PROTEIN SCO3875"/>
    <property type="match status" value="1"/>
</dbReference>
<dbReference type="InterPro" id="IPR007922">
    <property type="entry name" value="DciA-like"/>
</dbReference>
<dbReference type="Proteomes" id="UP000182719">
    <property type="component" value="Unassembled WGS sequence"/>
</dbReference>
<protein>
    <recommendedName>
        <fullName evidence="3">DUF721 domain-containing protein</fullName>
    </recommendedName>
</protein>
<proteinExistence type="predicted"/>
<dbReference type="OrthoDB" id="5382768at2"/>
<dbReference type="PANTHER" id="PTHR36456:SF1">
    <property type="entry name" value="UPF0232 PROTEIN SCO3875"/>
    <property type="match status" value="1"/>
</dbReference>
<dbReference type="EMBL" id="FOAP01000002">
    <property type="protein sequence ID" value="SEK70712.1"/>
    <property type="molecule type" value="Genomic_DNA"/>
</dbReference>
<sequence>MSRHEPKTLEALLPRLLARLAEESGKGQSLMPVWAAAVGAQIAKHTSPYSLQGGTLVVTVESAEWAQTLSREQASLCERLNERLGPGKVTALSFRLGHE</sequence>
<accession>A0A1H7J8V6</accession>
<gene>
    <name evidence="1" type="ORF">SAMN05444354_102133</name>
</gene>
<reference evidence="2" key="1">
    <citation type="submission" date="2016-10" db="EMBL/GenBank/DDBJ databases">
        <authorList>
            <person name="Varghese N."/>
            <person name="Submissions S."/>
        </authorList>
    </citation>
    <scope>NUCLEOTIDE SEQUENCE [LARGE SCALE GENOMIC DNA]</scope>
    <source>
        <strain evidence="2">DSM 17044</strain>
    </source>
</reference>
<organism evidence="1 2">
    <name type="scientific">Stigmatella aurantiaca</name>
    <dbReference type="NCBI Taxonomy" id="41"/>
    <lineage>
        <taxon>Bacteria</taxon>
        <taxon>Pseudomonadati</taxon>
        <taxon>Myxococcota</taxon>
        <taxon>Myxococcia</taxon>
        <taxon>Myxococcales</taxon>
        <taxon>Cystobacterineae</taxon>
        <taxon>Archangiaceae</taxon>
        <taxon>Stigmatella</taxon>
    </lineage>
</organism>
<dbReference type="Pfam" id="PF05258">
    <property type="entry name" value="DciA"/>
    <property type="match status" value="1"/>
</dbReference>